<dbReference type="PROSITE" id="PS00070">
    <property type="entry name" value="ALDEHYDE_DEHYDR_CYS"/>
    <property type="match status" value="1"/>
</dbReference>
<dbReference type="FunFam" id="3.40.309.10:FF:000002">
    <property type="entry name" value="Methylmalonate-semialdehyde dehydrogenase (Acylating)"/>
    <property type="match status" value="1"/>
</dbReference>
<dbReference type="RefSeq" id="WP_170107887.1">
    <property type="nucleotide sequence ID" value="NZ_LT607413.1"/>
</dbReference>
<feature type="domain" description="Aldehyde dehydrogenase" evidence="4">
    <location>
        <begin position="23"/>
        <end position="481"/>
    </location>
</feature>
<dbReference type="SUPFAM" id="SSF53720">
    <property type="entry name" value="ALDH-like"/>
    <property type="match status" value="1"/>
</dbReference>
<dbReference type="GO" id="GO:0006210">
    <property type="term" value="P:thymine catabolic process"/>
    <property type="evidence" value="ECO:0007669"/>
    <property type="project" value="TreeGrafter"/>
</dbReference>
<dbReference type="Gene3D" id="3.40.309.10">
    <property type="entry name" value="Aldehyde Dehydrogenase, Chain A, domain 2"/>
    <property type="match status" value="1"/>
</dbReference>
<dbReference type="GO" id="GO:0004491">
    <property type="term" value="F:methylmalonate-semialdehyde dehydrogenase (acylating, NAD) activity"/>
    <property type="evidence" value="ECO:0007669"/>
    <property type="project" value="UniProtKB-EC"/>
</dbReference>
<dbReference type="InterPro" id="IPR016162">
    <property type="entry name" value="Ald_DH_N"/>
</dbReference>
<dbReference type="EC" id="1.2.1.27" evidence="1"/>
<protein>
    <recommendedName>
        <fullName evidence="1">methylmalonate-semialdehyde dehydrogenase (CoA acylating)</fullName>
        <ecNumber evidence="1">1.2.1.27</ecNumber>
    </recommendedName>
</protein>
<name>A0A1C4Z3R3_MICEC</name>
<dbReference type="EMBL" id="LT607413">
    <property type="protein sequence ID" value="SCF27615.1"/>
    <property type="molecule type" value="Genomic_DNA"/>
</dbReference>
<dbReference type="Proteomes" id="UP000198253">
    <property type="component" value="Chromosome I"/>
</dbReference>
<evidence type="ECO:0000313" key="5">
    <source>
        <dbReference type="EMBL" id="SCF27615.1"/>
    </source>
</evidence>
<dbReference type="FunCoup" id="A0A1C4Z3R3">
    <property type="interactions" value="322"/>
</dbReference>
<dbReference type="AlphaFoldDB" id="A0A1C4Z3R3"/>
<keyword evidence="2" id="KW-0560">Oxidoreductase</keyword>
<dbReference type="InterPro" id="IPR016161">
    <property type="entry name" value="Ald_DH/histidinol_DH"/>
</dbReference>
<dbReference type="Pfam" id="PF00171">
    <property type="entry name" value="Aldedh"/>
    <property type="match status" value="1"/>
</dbReference>
<dbReference type="InterPro" id="IPR010061">
    <property type="entry name" value="MeMal-semiAld_DH"/>
</dbReference>
<dbReference type="GO" id="GO:0006574">
    <property type="term" value="P:L-valine catabolic process"/>
    <property type="evidence" value="ECO:0007669"/>
    <property type="project" value="TreeGrafter"/>
</dbReference>
<proteinExistence type="predicted"/>
<dbReference type="InParanoid" id="A0A1C4Z3R3"/>
<organism evidence="5 6">
    <name type="scientific">Micromonospora echinospora</name>
    <name type="common">Micromonospora purpurea</name>
    <dbReference type="NCBI Taxonomy" id="1877"/>
    <lineage>
        <taxon>Bacteria</taxon>
        <taxon>Bacillati</taxon>
        <taxon>Actinomycetota</taxon>
        <taxon>Actinomycetes</taxon>
        <taxon>Micromonosporales</taxon>
        <taxon>Micromonosporaceae</taxon>
        <taxon>Micromonospora</taxon>
    </lineage>
</organism>
<dbReference type="NCBIfam" id="TIGR01722">
    <property type="entry name" value="MMSDH"/>
    <property type="match status" value="1"/>
</dbReference>
<gene>
    <name evidence="5" type="ORF">GA0070618_4740</name>
</gene>
<dbReference type="Gene3D" id="3.40.605.10">
    <property type="entry name" value="Aldehyde Dehydrogenase, Chain A, domain 1"/>
    <property type="match status" value="1"/>
</dbReference>
<reference evidence="6" key="1">
    <citation type="submission" date="2016-06" db="EMBL/GenBank/DDBJ databases">
        <authorList>
            <person name="Varghese N."/>
            <person name="Submissions Spin"/>
        </authorList>
    </citation>
    <scope>NUCLEOTIDE SEQUENCE [LARGE SCALE GENOMIC DNA]</scope>
    <source>
        <strain evidence="6">DSM 43816</strain>
    </source>
</reference>
<accession>A0A1C4Z3R3</accession>
<dbReference type="PANTHER" id="PTHR43866:SF4">
    <property type="entry name" value="MALONATE-SEMIALDEHYDE DEHYDROGENASE"/>
    <property type="match status" value="1"/>
</dbReference>
<dbReference type="FunFam" id="3.40.605.10:FF:000003">
    <property type="entry name" value="Methylmalonate-semialdehyde dehydrogenase [acylating]"/>
    <property type="match status" value="1"/>
</dbReference>
<evidence type="ECO:0000256" key="1">
    <source>
        <dbReference type="ARBA" id="ARBA00013048"/>
    </source>
</evidence>
<evidence type="ECO:0000256" key="2">
    <source>
        <dbReference type="ARBA" id="ARBA00023002"/>
    </source>
</evidence>
<keyword evidence="6" id="KW-1185">Reference proteome</keyword>
<dbReference type="InterPro" id="IPR016160">
    <property type="entry name" value="Ald_DH_CS_CYS"/>
</dbReference>
<sequence>MSDLNKPTLGHWINGRRVVGETARRAAVFDPALGKATKEVVLADATEAAAAVEAARLAYEGWSQLSAARRQTVVFRFRELLNSRKEELARIITGEHGKAVSDAAAEVQRGLEVVDLATAFPHLTSGRYAQNVSTGVDVHSVRQPLGVVAVISPFNFPAMVPLWFAPIAIAVGNTVVLKPSERVPSAAIWLAELWKAAGLPDGVFNVLQGDRVAVETLLNHPDVQAVSFVGSTPVARSIYESAARVGKRVQAFGGAKNHMLVLADADLDAAADQAVSGGFGSAGERCMAISVVLAEESIADELNARIQERAATLRVGDGRTDPDLGPLITRQHRDRVASYIDIAERDGATVLVDGRHCRVDGHENGFWLGPTLLDRVPTASKAYEDEIFGPVLAVVRVKDLDEGLRLINSSQFGNGTAIFTNDGRAARRFEREVQVGMVGVNVPVPVPVAYFAFGGWKDSLLGDAPAYGPEGFAFFTRHKAVTSRWVTSTTGSLTMAFPGND</sequence>
<dbReference type="CDD" id="cd07085">
    <property type="entry name" value="ALDH_F6_MMSDH"/>
    <property type="match status" value="1"/>
</dbReference>
<evidence type="ECO:0000313" key="6">
    <source>
        <dbReference type="Proteomes" id="UP000198253"/>
    </source>
</evidence>
<dbReference type="InterPro" id="IPR015590">
    <property type="entry name" value="Aldehyde_DH_dom"/>
</dbReference>
<keyword evidence="3" id="KW-0520">NAD</keyword>
<evidence type="ECO:0000256" key="3">
    <source>
        <dbReference type="ARBA" id="ARBA00023027"/>
    </source>
</evidence>
<dbReference type="PANTHER" id="PTHR43866">
    <property type="entry name" value="MALONATE-SEMIALDEHYDE DEHYDROGENASE"/>
    <property type="match status" value="1"/>
</dbReference>
<dbReference type="InterPro" id="IPR016163">
    <property type="entry name" value="Ald_DH_C"/>
</dbReference>
<evidence type="ECO:0000259" key="4">
    <source>
        <dbReference type="Pfam" id="PF00171"/>
    </source>
</evidence>